<dbReference type="InterPro" id="IPR019051">
    <property type="entry name" value="Trp_biosyn_TM_oprn/chp"/>
</dbReference>
<dbReference type="Proteomes" id="UP000652013">
    <property type="component" value="Unassembled WGS sequence"/>
</dbReference>
<sequence>MPAAPADRRGLARAVLACLAGAGLALFAATRVWAVERTGRSGGLPALEAARTGGDLLAWLPAVALAGLAGAGALLALKGVARRAAGVLIVAAGALTAAGGVAGLGRADDVWWPALTVLGGLAAAAGGALAVARGHRWSAMGARYERPAGTRAGGPTADQARADPARDAWDALDRGEDPTTGSAEPTTPTTGPAGPTGPTGPAGT</sequence>
<reference evidence="3" key="1">
    <citation type="submission" date="2021-01" db="EMBL/GenBank/DDBJ databases">
        <title>Whole genome shotgun sequence of Spirilliplanes yamanashiensis NBRC 15828.</title>
        <authorList>
            <person name="Komaki H."/>
            <person name="Tamura T."/>
        </authorList>
    </citation>
    <scope>NUCLEOTIDE SEQUENCE</scope>
    <source>
        <strain evidence="3">NBRC 15828</strain>
    </source>
</reference>
<feature type="transmembrane region" description="Helical" evidence="2">
    <location>
        <begin position="58"/>
        <end position="77"/>
    </location>
</feature>
<evidence type="ECO:0000313" key="3">
    <source>
        <dbReference type="EMBL" id="GIJ03326.1"/>
    </source>
</evidence>
<keyword evidence="2" id="KW-0472">Membrane</keyword>
<keyword evidence="4" id="KW-1185">Reference proteome</keyword>
<accession>A0A8J4DJ23</accession>
<organism evidence="3 4">
    <name type="scientific">Spirilliplanes yamanashiensis</name>
    <dbReference type="NCBI Taxonomy" id="42233"/>
    <lineage>
        <taxon>Bacteria</taxon>
        <taxon>Bacillati</taxon>
        <taxon>Actinomycetota</taxon>
        <taxon>Actinomycetes</taxon>
        <taxon>Micromonosporales</taxon>
        <taxon>Micromonosporaceae</taxon>
        <taxon>Spirilliplanes</taxon>
    </lineage>
</organism>
<feature type="transmembrane region" description="Helical" evidence="2">
    <location>
        <begin position="110"/>
        <end position="132"/>
    </location>
</feature>
<evidence type="ECO:0000313" key="4">
    <source>
        <dbReference type="Proteomes" id="UP000652013"/>
    </source>
</evidence>
<proteinExistence type="predicted"/>
<dbReference type="AlphaFoldDB" id="A0A8J4DJ23"/>
<dbReference type="EMBL" id="BOOY01000019">
    <property type="protein sequence ID" value="GIJ03326.1"/>
    <property type="molecule type" value="Genomic_DNA"/>
</dbReference>
<comment type="caution">
    <text evidence="3">The sequence shown here is derived from an EMBL/GenBank/DDBJ whole genome shotgun (WGS) entry which is preliminary data.</text>
</comment>
<keyword evidence="2" id="KW-0812">Transmembrane</keyword>
<evidence type="ECO:0000256" key="1">
    <source>
        <dbReference type="SAM" id="MobiDB-lite"/>
    </source>
</evidence>
<feature type="region of interest" description="Disordered" evidence="1">
    <location>
        <begin position="146"/>
        <end position="204"/>
    </location>
</feature>
<dbReference type="RefSeq" id="WP_203938608.1">
    <property type="nucleotide sequence ID" value="NZ_BAAAGJ010000005.1"/>
</dbReference>
<dbReference type="Pfam" id="PF09534">
    <property type="entry name" value="Trp_oprn_chp"/>
    <property type="match status" value="2"/>
</dbReference>
<feature type="compositionally biased region" description="Low complexity" evidence="1">
    <location>
        <begin position="178"/>
        <end position="193"/>
    </location>
</feature>
<evidence type="ECO:0008006" key="5">
    <source>
        <dbReference type="Google" id="ProtNLM"/>
    </source>
</evidence>
<gene>
    <name evidence="3" type="ORF">Sya03_26780</name>
</gene>
<keyword evidence="2" id="KW-1133">Transmembrane helix</keyword>
<name>A0A8J4DJ23_9ACTN</name>
<protein>
    <recommendedName>
        <fullName evidence="5">Tryptophan-associated transmembrane protein</fullName>
    </recommendedName>
</protein>
<evidence type="ECO:0000256" key="2">
    <source>
        <dbReference type="SAM" id="Phobius"/>
    </source>
</evidence>
<feature type="compositionally biased region" description="Basic and acidic residues" evidence="1">
    <location>
        <begin position="160"/>
        <end position="177"/>
    </location>
</feature>
<feature type="transmembrane region" description="Helical" evidence="2">
    <location>
        <begin position="84"/>
        <end position="104"/>
    </location>
</feature>